<feature type="domain" description="Galactose-1-phosphate uridyl transferase C-terminal" evidence="18">
    <location>
        <begin position="242"/>
        <end position="403"/>
    </location>
</feature>
<dbReference type="InterPro" id="IPR001937">
    <property type="entry name" value="GalP_UDPtransf1"/>
</dbReference>
<dbReference type="FunFam" id="3.30.428.10:FF:000002">
    <property type="entry name" value="Galactose-1-phosphate uridylyltransferase"/>
    <property type="match status" value="1"/>
</dbReference>
<feature type="binding site" evidence="13">
    <location>
        <begin position="369"/>
        <end position="370"/>
    </location>
    <ligand>
        <name>UDP-alpha-D-glucose</name>
        <dbReference type="ChEBI" id="CHEBI:58885"/>
        <note>ligand shared between dimeric partners</note>
    </ligand>
</feature>
<evidence type="ECO:0000256" key="5">
    <source>
        <dbReference type="ARBA" id="ARBA00016340"/>
    </source>
</evidence>
<comment type="catalytic activity">
    <reaction evidence="1 15">
        <text>alpha-D-galactose 1-phosphate + UDP-alpha-D-glucose = alpha-D-glucose 1-phosphate + UDP-alpha-D-galactose</text>
        <dbReference type="Rhea" id="RHEA:13989"/>
        <dbReference type="ChEBI" id="CHEBI:58336"/>
        <dbReference type="ChEBI" id="CHEBI:58601"/>
        <dbReference type="ChEBI" id="CHEBI:58885"/>
        <dbReference type="ChEBI" id="CHEBI:66914"/>
        <dbReference type="EC" id="2.7.7.12"/>
    </reaction>
</comment>
<evidence type="ECO:0000256" key="3">
    <source>
        <dbReference type="ARBA" id="ARBA00010951"/>
    </source>
</evidence>
<evidence type="ECO:0000256" key="8">
    <source>
        <dbReference type="ARBA" id="ARBA00022723"/>
    </source>
</evidence>
<dbReference type="PROSITE" id="PS00117">
    <property type="entry name" value="GAL_P_UDP_TRANSF_I"/>
    <property type="match status" value="1"/>
</dbReference>
<evidence type="ECO:0000259" key="17">
    <source>
        <dbReference type="Pfam" id="PF01087"/>
    </source>
</evidence>
<evidence type="ECO:0000256" key="16">
    <source>
        <dbReference type="SAM" id="MobiDB-lite"/>
    </source>
</evidence>
<feature type="active site" description="Tele-UMP-histidine intermediate" evidence="12">
    <location>
        <position position="188"/>
    </location>
</feature>
<dbReference type="GO" id="GO:0033499">
    <property type="term" value="P:galactose catabolic process via UDP-galactose, Leloir pathway"/>
    <property type="evidence" value="ECO:0007669"/>
    <property type="project" value="TreeGrafter"/>
</dbReference>
<evidence type="ECO:0000256" key="7">
    <source>
        <dbReference type="ARBA" id="ARBA00022695"/>
    </source>
</evidence>
<dbReference type="InterPro" id="IPR005849">
    <property type="entry name" value="GalP_Utransf_N"/>
</dbReference>
<feature type="binding site" evidence="13">
    <location>
        <begin position="40"/>
        <end position="43"/>
    </location>
    <ligand>
        <name>UDP-alpha-D-glucose</name>
        <dbReference type="ChEBI" id="CHEBI:58885"/>
        <note>ligand shared between dimeric partners</note>
    </ligand>
</feature>
<comment type="cofactor">
    <cofactor evidence="14">
        <name>Zn(2+)</name>
        <dbReference type="ChEBI" id="CHEBI:29105"/>
    </cofactor>
    <text evidence="14">Binds 1 zinc ion per subunit.</text>
</comment>
<evidence type="ECO:0000256" key="14">
    <source>
        <dbReference type="PIRSR" id="PIRSR000808-3"/>
    </source>
</evidence>
<dbReference type="GO" id="GO:0008270">
    <property type="term" value="F:zinc ion binding"/>
    <property type="evidence" value="ECO:0007669"/>
    <property type="project" value="InterPro"/>
</dbReference>
<feature type="region of interest" description="Disordered" evidence="16">
    <location>
        <begin position="1"/>
        <end position="22"/>
    </location>
</feature>
<dbReference type="UniPathway" id="UPA00214"/>
<evidence type="ECO:0000256" key="1">
    <source>
        <dbReference type="ARBA" id="ARBA00001107"/>
    </source>
</evidence>
<dbReference type="GO" id="GO:0008108">
    <property type="term" value="F:UDP-glucose:hexose-1-phosphate uridylyltransferase activity"/>
    <property type="evidence" value="ECO:0007669"/>
    <property type="project" value="UniProtKB-EC"/>
</dbReference>
<keyword evidence="8 14" id="KW-0479">Metal-binding</keyword>
<proteinExistence type="inferred from homology"/>
<dbReference type="NCBIfam" id="TIGR00209">
    <property type="entry name" value="galT_1"/>
    <property type="match status" value="1"/>
</dbReference>
<feature type="binding site" evidence="14">
    <location>
        <position position="134"/>
    </location>
    <ligand>
        <name>Zn(2+)</name>
        <dbReference type="ChEBI" id="CHEBI:29105"/>
    </ligand>
</feature>
<feature type="domain" description="Galactose-1-phosphate uridyl transferase N-terminal" evidence="17">
    <location>
        <begin position="16"/>
        <end position="191"/>
    </location>
</feature>
<feature type="binding site" description="in other chain" evidence="13">
    <location>
        <begin position="89"/>
        <end position="90"/>
    </location>
    <ligand>
        <name>UDP-alpha-D-glucose</name>
        <dbReference type="ChEBI" id="CHEBI:58885"/>
        <note>ligand shared between dimeric partners</note>
    </ligand>
</feature>
<dbReference type="CDD" id="cd00608">
    <property type="entry name" value="GalT"/>
    <property type="match status" value="1"/>
</dbReference>
<gene>
    <name evidence="19" type="ORF">BQ2448_7538</name>
</gene>
<dbReference type="EC" id="2.7.7.12" evidence="4 15"/>
<evidence type="ECO:0000256" key="15">
    <source>
        <dbReference type="RuleBase" id="RU000506"/>
    </source>
</evidence>
<evidence type="ECO:0000256" key="11">
    <source>
        <dbReference type="ARBA" id="ARBA00023277"/>
    </source>
</evidence>
<feature type="binding site" description="in other chain" evidence="13">
    <location>
        <position position="73"/>
    </location>
    <ligand>
        <name>UDP-alpha-D-glucose</name>
        <dbReference type="ChEBI" id="CHEBI:58885"/>
        <note>ligand shared between dimeric partners</note>
    </ligand>
</feature>
<dbReference type="AlphaFoldDB" id="A0A238FP11"/>
<dbReference type="Proteomes" id="UP000198372">
    <property type="component" value="Unassembled WGS sequence"/>
</dbReference>
<evidence type="ECO:0000313" key="19">
    <source>
        <dbReference type="EMBL" id="SCV74509.1"/>
    </source>
</evidence>
<dbReference type="PANTHER" id="PTHR11943">
    <property type="entry name" value="GALACTOSE-1-PHOSPHATE URIDYLYLTRANSFERASE"/>
    <property type="match status" value="1"/>
</dbReference>
<dbReference type="SUPFAM" id="SSF54197">
    <property type="entry name" value="HIT-like"/>
    <property type="match status" value="2"/>
</dbReference>
<evidence type="ECO:0000313" key="20">
    <source>
        <dbReference type="Proteomes" id="UP000198372"/>
    </source>
</evidence>
<evidence type="ECO:0000256" key="4">
    <source>
        <dbReference type="ARBA" id="ARBA00012384"/>
    </source>
</evidence>
<feature type="binding site" description="in other chain" evidence="13">
    <location>
        <position position="175"/>
    </location>
    <ligand>
        <name>UDP-alpha-D-glucose</name>
        <dbReference type="ChEBI" id="CHEBI:58885"/>
        <note>ligand shared between dimeric partners</note>
    </ligand>
</feature>
<keyword evidence="9 14" id="KW-0862">Zinc</keyword>
<evidence type="ECO:0000256" key="13">
    <source>
        <dbReference type="PIRSR" id="PIRSR000808-2"/>
    </source>
</evidence>
<dbReference type="OrthoDB" id="418412at2759"/>
<sequence length="405" mass="45499">MSSPTPAEPGGDAVSFDPSSHSHRRFNPLTRTWVLCSPHRTKRPWQGAVEPPQIDSRPSYDPKCYLCPGNERAGGVRTEKYEGTFIFENDFAALVETSVLPPPPIPEADESVNSLFRQESARGKCHVICFSPRHDLTVAEMKDDEIKDVIGAWTKLYKDVSEQYPWIKYIQIFENKGAMMGCSNPHPHGQVKKFVIKINKASWSLSYIPTIPHQIIESQLAFASSPKPSDLKTPLSQNGSPNLLLSYVTQELAFHNENPEEGRVIFKGQDFVALVPFWAGWPFEAMILPYKRHIPSLADLTPIEVTDLASSIGHLTRRFDNLFSTSFSYSMGVYQTPTHSKSGSNPYSTSTQLHFLFLPPLLRSSSVRKFLVGFELMAETQRDITPEQAAARLRGVKGVKHYKSM</sequence>
<dbReference type="InterPro" id="IPR019779">
    <property type="entry name" value="GalP_UDPtransf1_His-AS"/>
</dbReference>
<feature type="binding site" evidence="14">
    <location>
        <position position="64"/>
    </location>
    <ligand>
        <name>Zn(2+)</name>
        <dbReference type="ChEBI" id="CHEBI:29105"/>
    </ligand>
</feature>
<dbReference type="EMBL" id="FMSP01000023">
    <property type="protein sequence ID" value="SCV74509.1"/>
    <property type="molecule type" value="Genomic_DNA"/>
</dbReference>
<keyword evidence="20" id="KW-1185">Reference proteome</keyword>
<feature type="binding site" evidence="13">
    <location>
        <begin position="374"/>
        <end position="375"/>
    </location>
    <ligand>
        <name>UDP-alpha-D-glucose</name>
        <dbReference type="ChEBI" id="CHEBI:58885"/>
        <note>ligand shared between dimeric partners</note>
    </ligand>
</feature>
<feature type="binding site" description="in other chain" evidence="13">
    <location>
        <position position="381"/>
    </location>
    <ligand>
        <name>UDP-alpha-D-glucose</name>
        <dbReference type="ChEBI" id="CHEBI:58885"/>
        <note>ligand shared between dimeric partners</note>
    </ligand>
</feature>
<evidence type="ECO:0000256" key="12">
    <source>
        <dbReference type="PIRSR" id="PIRSR000808-1"/>
    </source>
</evidence>
<dbReference type="InterPro" id="IPR005850">
    <property type="entry name" value="GalP_Utransf_C"/>
</dbReference>
<keyword evidence="6 15" id="KW-0808">Transferase</keyword>
<evidence type="ECO:0000256" key="6">
    <source>
        <dbReference type="ARBA" id="ARBA00022679"/>
    </source>
</evidence>
<feature type="binding site" evidence="14">
    <location>
        <position position="186"/>
    </location>
    <ligand>
        <name>Zn(2+)</name>
        <dbReference type="ChEBI" id="CHEBI:29105"/>
    </ligand>
</feature>
<feature type="binding site" description="in other chain" evidence="13">
    <location>
        <position position="190"/>
    </location>
    <ligand>
        <name>UDP-alpha-D-glucose</name>
        <dbReference type="ChEBI" id="CHEBI:58885"/>
        <note>ligand shared between dimeric partners</note>
    </ligand>
</feature>
<dbReference type="Gene3D" id="3.30.428.10">
    <property type="entry name" value="HIT-like"/>
    <property type="match status" value="2"/>
</dbReference>
<evidence type="ECO:0000259" key="18">
    <source>
        <dbReference type="Pfam" id="PF02744"/>
    </source>
</evidence>
<dbReference type="Pfam" id="PF02744">
    <property type="entry name" value="GalP_UDP_tr_C"/>
    <property type="match status" value="1"/>
</dbReference>
<name>A0A238FP11_9BASI</name>
<evidence type="ECO:0000256" key="10">
    <source>
        <dbReference type="ARBA" id="ARBA00023144"/>
    </source>
</evidence>
<evidence type="ECO:0000256" key="2">
    <source>
        <dbReference type="ARBA" id="ARBA00004947"/>
    </source>
</evidence>
<comment type="similarity">
    <text evidence="3 15">Belongs to the galactose-1-phosphate uridylyltransferase type 1 family.</text>
</comment>
<dbReference type="GO" id="GO:0005737">
    <property type="term" value="C:cytoplasm"/>
    <property type="evidence" value="ECO:0007669"/>
    <property type="project" value="TreeGrafter"/>
</dbReference>
<reference evidence="20" key="1">
    <citation type="submission" date="2016-09" db="EMBL/GenBank/DDBJ databases">
        <authorList>
            <person name="Jeantristanb JTB J.-T."/>
            <person name="Ricardo R."/>
        </authorList>
    </citation>
    <scope>NUCLEOTIDE SEQUENCE [LARGE SCALE GENOMIC DNA]</scope>
</reference>
<protein>
    <recommendedName>
        <fullName evidence="5 15">Galactose-1-phosphate uridylyltransferase</fullName>
        <ecNumber evidence="4 15">2.7.7.12</ecNumber>
    </recommendedName>
</protein>
<accession>A0A238FP11</accession>
<feature type="binding site" description="in other chain" evidence="13">
    <location>
        <begin position="181"/>
        <end position="183"/>
    </location>
    <ligand>
        <name>UDP-alpha-D-glucose</name>
        <dbReference type="ChEBI" id="CHEBI:58885"/>
        <note>ligand shared between dimeric partners</note>
    </ligand>
</feature>
<dbReference type="InterPro" id="IPR036265">
    <property type="entry name" value="HIT-like_sf"/>
</dbReference>
<keyword evidence="7 15" id="KW-0548">Nucleotidyltransferase</keyword>
<keyword evidence="11 15" id="KW-0119">Carbohydrate metabolism</keyword>
<keyword evidence="10 15" id="KW-0299">Galactose metabolism</keyword>
<feature type="binding site" evidence="14">
    <location>
        <position position="67"/>
    </location>
    <ligand>
        <name>Zn(2+)</name>
        <dbReference type="ChEBI" id="CHEBI:29105"/>
    </ligand>
</feature>
<evidence type="ECO:0000256" key="9">
    <source>
        <dbReference type="ARBA" id="ARBA00022833"/>
    </source>
</evidence>
<dbReference type="STRING" id="269621.A0A238FP11"/>
<dbReference type="PANTHER" id="PTHR11943:SF1">
    <property type="entry name" value="GALACTOSE-1-PHOSPHATE URIDYLYLTRANSFERASE"/>
    <property type="match status" value="1"/>
</dbReference>
<comment type="pathway">
    <text evidence="2 15">Carbohydrate metabolism; galactose metabolism.</text>
</comment>
<dbReference type="PIRSF" id="PIRSF000808">
    <property type="entry name" value="GalT"/>
    <property type="match status" value="1"/>
</dbReference>
<dbReference type="Pfam" id="PF01087">
    <property type="entry name" value="GalP_UDP_transf"/>
    <property type="match status" value="1"/>
</dbReference>
<organism evidence="19 20">
    <name type="scientific">Microbotryum intermedium</name>
    <dbReference type="NCBI Taxonomy" id="269621"/>
    <lineage>
        <taxon>Eukaryota</taxon>
        <taxon>Fungi</taxon>
        <taxon>Dikarya</taxon>
        <taxon>Basidiomycota</taxon>
        <taxon>Pucciniomycotina</taxon>
        <taxon>Microbotryomycetes</taxon>
        <taxon>Microbotryales</taxon>
        <taxon>Microbotryaceae</taxon>
        <taxon>Microbotryum</taxon>
    </lineage>
</organism>